<dbReference type="RefSeq" id="WP_311728752.1">
    <property type="nucleotide sequence ID" value="NZ_JAVRFD010000024.1"/>
</dbReference>
<protein>
    <submittedName>
        <fullName evidence="1">Isopentenyl transferase family protein</fullName>
    </submittedName>
</protein>
<evidence type="ECO:0000313" key="1">
    <source>
        <dbReference type="EMBL" id="MDT0548194.1"/>
    </source>
</evidence>
<dbReference type="SUPFAM" id="SSF52540">
    <property type="entry name" value="P-loop containing nucleoside triphosphate hydrolases"/>
    <property type="match status" value="1"/>
</dbReference>
<comment type="caution">
    <text evidence="1">The sequence shown here is derived from an EMBL/GenBank/DDBJ whole genome shotgun (WGS) entry which is preliminary data.</text>
</comment>
<proteinExistence type="predicted"/>
<dbReference type="Pfam" id="PF01745">
    <property type="entry name" value="IPT"/>
    <property type="match status" value="1"/>
</dbReference>
<accession>A0ABU2XQI9</accession>
<dbReference type="InterPro" id="IPR027417">
    <property type="entry name" value="P-loop_NTPase"/>
</dbReference>
<gene>
    <name evidence="1" type="ORF">RND15_36715</name>
</gene>
<organism evidence="1 2">
    <name type="scientific">Streptomyces lonegramiae</name>
    <dbReference type="NCBI Taxonomy" id="3075524"/>
    <lineage>
        <taxon>Bacteria</taxon>
        <taxon>Bacillati</taxon>
        <taxon>Actinomycetota</taxon>
        <taxon>Actinomycetes</taxon>
        <taxon>Kitasatosporales</taxon>
        <taxon>Streptomycetaceae</taxon>
        <taxon>Streptomyces</taxon>
    </lineage>
</organism>
<dbReference type="Gene3D" id="1.10.287.890">
    <property type="entry name" value="Crystal structure of tRNA isopentenylpyrophosphate transferase (bh2366) domain"/>
    <property type="match status" value="1"/>
</dbReference>
<keyword evidence="2" id="KW-1185">Reference proteome</keyword>
<dbReference type="GO" id="GO:0016740">
    <property type="term" value="F:transferase activity"/>
    <property type="evidence" value="ECO:0007669"/>
    <property type="project" value="UniProtKB-KW"/>
</dbReference>
<dbReference type="Proteomes" id="UP001180754">
    <property type="component" value="Unassembled WGS sequence"/>
</dbReference>
<dbReference type="EMBL" id="JAVRFD010000024">
    <property type="protein sequence ID" value="MDT0548194.1"/>
    <property type="molecule type" value="Genomic_DNA"/>
</dbReference>
<dbReference type="Gene3D" id="3.40.50.300">
    <property type="entry name" value="P-loop containing nucleotide triphosphate hydrolases"/>
    <property type="match status" value="1"/>
</dbReference>
<reference evidence="1" key="1">
    <citation type="submission" date="2024-05" db="EMBL/GenBank/DDBJ databases">
        <title>30 novel species of actinomycetes from the DSMZ collection.</title>
        <authorList>
            <person name="Nouioui I."/>
        </authorList>
    </citation>
    <scope>NUCLEOTIDE SEQUENCE</scope>
    <source>
        <strain evidence="1">DSM 41529</strain>
    </source>
</reference>
<evidence type="ECO:0000313" key="2">
    <source>
        <dbReference type="Proteomes" id="UP001180754"/>
    </source>
</evidence>
<keyword evidence="1" id="KW-0808">Transferase</keyword>
<sequence>MAGSPGGSPQFVHVIAGPTGVGKSAAATALARITGAPIVVADRIQCFTDLATTSARAGEETADVERSWLGDRTVADGDYPAEEAADALVRKLEQLGEQHRFVIVEGGSISLLQAFAERLPELDCRLTVRLLHIQDREGYVVRLARRARRMLVPEGAGSSMLEELAALWASPDHRFFAASVNGLEAILEWCATYSVGVESLTSYELSEAQLEKIAWMVAERHAEHGFLQDRIFSKVFDGIPSAIYGAA</sequence>
<name>A0ABU2XQI9_9ACTN</name>